<evidence type="ECO:0000313" key="8">
    <source>
        <dbReference type="EMBL" id="SVB37853.1"/>
    </source>
</evidence>
<organism evidence="8">
    <name type="scientific">marine metagenome</name>
    <dbReference type="NCBI Taxonomy" id="408172"/>
    <lineage>
        <taxon>unclassified sequences</taxon>
        <taxon>metagenomes</taxon>
        <taxon>ecological metagenomes</taxon>
    </lineage>
</organism>
<evidence type="ECO:0000256" key="1">
    <source>
        <dbReference type="ARBA" id="ARBA00004882"/>
    </source>
</evidence>
<dbReference type="InterPro" id="IPR016193">
    <property type="entry name" value="Cytidine_deaminase-like"/>
</dbReference>
<evidence type="ECO:0000256" key="5">
    <source>
        <dbReference type="ARBA" id="ARBA00022833"/>
    </source>
</evidence>
<dbReference type="PROSITE" id="PS00903">
    <property type="entry name" value="CYT_DCMP_DEAMINASES_1"/>
    <property type="match status" value="1"/>
</dbReference>
<dbReference type="InterPro" id="IPR004794">
    <property type="entry name" value="Eubact_RibD"/>
</dbReference>
<comment type="pathway">
    <text evidence="1">Cofactor biosynthesis; riboflavin biosynthesis; 5-amino-6-(D-ribitylamino)uracil from GTP: step 2/4.</text>
</comment>
<dbReference type="Gene3D" id="3.40.430.10">
    <property type="entry name" value="Dihydrofolate Reductase, subunit A"/>
    <property type="match status" value="1"/>
</dbReference>
<keyword evidence="5" id="KW-0862">Zinc</keyword>
<dbReference type="Pfam" id="PF00383">
    <property type="entry name" value="dCMP_cyt_deam_1"/>
    <property type="match status" value="1"/>
</dbReference>
<dbReference type="SUPFAM" id="SSF53927">
    <property type="entry name" value="Cytidine deaminase-like"/>
    <property type="match status" value="1"/>
</dbReference>
<dbReference type="InterPro" id="IPR002125">
    <property type="entry name" value="CMP_dCMP_dom"/>
</dbReference>
<dbReference type="PROSITE" id="PS51747">
    <property type="entry name" value="CYT_DCMP_DEAMINASES_2"/>
    <property type="match status" value="1"/>
</dbReference>
<evidence type="ECO:0000256" key="3">
    <source>
        <dbReference type="ARBA" id="ARBA00022619"/>
    </source>
</evidence>
<keyword evidence="4" id="KW-0479">Metal-binding</keyword>
<dbReference type="InterPro" id="IPR024072">
    <property type="entry name" value="DHFR-like_dom_sf"/>
</dbReference>
<keyword evidence="3" id="KW-0686">Riboflavin biosynthesis</keyword>
<dbReference type="SUPFAM" id="SSF53597">
    <property type="entry name" value="Dihydrofolate reductase-like"/>
    <property type="match status" value="1"/>
</dbReference>
<dbReference type="EMBL" id="UINC01039411">
    <property type="protein sequence ID" value="SVB37853.1"/>
    <property type="molecule type" value="Genomic_DNA"/>
</dbReference>
<evidence type="ECO:0000256" key="2">
    <source>
        <dbReference type="ARBA" id="ARBA00004910"/>
    </source>
</evidence>
<reference evidence="8" key="1">
    <citation type="submission" date="2018-05" db="EMBL/GenBank/DDBJ databases">
        <authorList>
            <person name="Lanie J.A."/>
            <person name="Ng W.-L."/>
            <person name="Kazmierczak K.M."/>
            <person name="Andrzejewski T.M."/>
            <person name="Davidsen T.M."/>
            <person name="Wayne K.J."/>
            <person name="Tettelin H."/>
            <person name="Glass J.I."/>
            <person name="Rusch D."/>
            <person name="Podicherti R."/>
            <person name="Tsui H.-C.T."/>
            <person name="Winkler M.E."/>
        </authorList>
    </citation>
    <scope>NUCLEOTIDE SEQUENCE</scope>
</reference>
<gene>
    <name evidence="8" type="ORF">METZ01_LOCUS190707</name>
</gene>
<comment type="pathway">
    <text evidence="2">Cofactor biosynthesis; riboflavin biosynthesis; 5-amino-6-(D-ribitylamino)uracil from GTP: step 3/4.</text>
</comment>
<dbReference type="GO" id="GO:0009231">
    <property type="term" value="P:riboflavin biosynthetic process"/>
    <property type="evidence" value="ECO:0007669"/>
    <property type="project" value="UniProtKB-UniPathway"/>
</dbReference>
<dbReference type="NCBIfam" id="TIGR00326">
    <property type="entry name" value="eubact_ribD"/>
    <property type="match status" value="1"/>
</dbReference>
<dbReference type="CDD" id="cd01284">
    <property type="entry name" value="Riboflavin_deaminase-reductase"/>
    <property type="match status" value="1"/>
</dbReference>
<dbReference type="Gene3D" id="3.40.140.10">
    <property type="entry name" value="Cytidine Deaminase, domain 2"/>
    <property type="match status" value="1"/>
</dbReference>
<sequence>MDDGAGFMRRALELAELGRHRVMPNPMVGCVLVRDGVIVAEGWHDHVGGLHAEQMAIADAEARGVTTRGTTAYVTLEPCNHFGRTPPCTESLLWAGVDRVVIGAMDPNPTVRGGGAEALQQEGVAVEVGLLEAECEGQMGAFMHWCKHRRPQVTLKAATDSRGRIDGDPSEPAERFSSAGSLALAHELRAGSMAILVGVNTVVRDDPSLTVRGPDI</sequence>
<proteinExistence type="predicted"/>
<dbReference type="AlphaFoldDB" id="A0A382DJR2"/>
<dbReference type="GO" id="GO:0008835">
    <property type="term" value="F:diaminohydroxyphosphoribosylaminopyrimidine deaminase activity"/>
    <property type="evidence" value="ECO:0007669"/>
    <property type="project" value="InterPro"/>
</dbReference>
<dbReference type="PANTHER" id="PTHR11079">
    <property type="entry name" value="CYTOSINE DEAMINASE FAMILY MEMBER"/>
    <property type="match status" value="1"/>
</dbReference>
<dbReference type="GO" id="GO:0008703">
    <property type="term" value="F:5-amino-6-(5-phosphoribosylamino)uracil reductase activity"/>
    <property type="evidence" value="ECO:0007669"/>
    <property type="project" value="InterPro"/>
</dbReference>
<dbReference type="InterPro" id="IPR016192">
    <property type="entry name" value="APOBEC/CMP_deaminase_Zn-bd"/>
</dbReference>
<keyword evidence="6" id="KW-0511">Multifunctional enzyme</keyword>
<evidence type="ECO:0000256" key="6">
    <source>
        <dbReference type="ARBA" id="ARBA00023268"/>
    </source>
</evidence>
<evidence type="ECO:0000259" key="7">
    <source>
        <dbReference type="PROSITE" id="PS51747"/>
    </source>
</evidence>
<protein>
    <recommendedName>
        <fullName evidence="7">CMP/dCMP-type deaminase domain-containing protein</fullName>
    </recommendedName>
</protein>
<evidence type="ECO:0000256" key="4">
    <source>
        <dbReference type="ARBA" id="ARBA00022723"/>
    </source>
</evidence>
<dbReference type="PANTHER" id="PTHR11079:SF162">
    <property type="entry name" value="RIBOFLAVIN BIOSYNTHESIS PROTEIN PYRD, CHLOROPLASTIC"/>
    <property type="match status" value="1"/>
</dbReference>
<dbReference type="InterPro" id="IPR002734">
    <property type="entry name" value="RibDG_C"/>
</dbReference>
<dbReference type="UniPathway" id="UPA00275">
    <property type="reaction ID" value="UER00401"/>
</dbReference>
<dbReference type="Pfam" id="PF01872">
    <property type="entry name" value="RibD_C"/>
    <property type="match status" value="1"/>
</dbReference>
<accession>A0A382DJR2</accession>
<name>A0A382DJR2_9ZZZZ</name>
<feature type="domain" description="CMP/dCMP-type deaminase" evidence="7">
    <location>
        <begin position="2"/>
        <end position="127"/>
    </location>
</feature>
<dbReference type="GO" id="GO:0008270">
    <property type="term" value="F:zinc ion binding"/>
    <property type="evidence" value="ECO:0007669"/>
    <property type="project" value="InterPro"/>
</dbReference>
<feature type="non-terminal residue" evidence="8">
    <location>
        <position position="216"/>
    </location>
</feature>